<keyword evidence="8" id="KW-0636">Prenylation</keyword>
<evidence type="ECO:0000256" key="4">
    <source>
        <dbReference type="ARBA" id="ARBA00022741"/>
    </source>
</evidence>
<protein>
    <submittedName>
        <fullName evidence="10">Uncharacterized protein</fullName>
    </submittedName>
</protein>
<dbReference type="InterPro" id="IPR001806">
    <property type="entry name" value="Small_GTPase"/>
</dbReference>
<evidence type="ECO:0000313" key="11">
    <source>
        <dbReference type="Proteomes" id="UP000218209"/>
    </source>
</evidence>
<proteinExistence type="inferred from homology"/>
<keyword evidence="5" id="KW-0653">Protein transport</keyword>
<dbReference type="Proteomes" id="UP000218209">
    <property type="component" value="Unassembled WGS sequence"/>
</dbReference>
<evidence type="ECO:0000256" key="9">
    <source>
        <dbReference type="SAM" id="MobiDB-lite"/>
    </source>
</evidence>
<keyword evidence="4" id="KW-0547">Nucleotide-binding</keyword>
<evidence type="ECO:0000256" key="8">
    <source>
        <dbReference type="ARBA" id="ARBA00023289"/>
    </source>
</evidence>
<evidence type="ECO:0000313" key="10">
    <source>
        <dbReference type="EMBL" id="OSX75421.1"/>
    </source>
</evidence>
<dbReference type="PROSITE" id="PS51420">
    <property type="entry name" value="RHO"/>
    <property type="match status" value="1"/>
</dbReference>
<dbReference type="SMART" id="SM00176">
    <property type="entry name" value="RAN"/>
    <property type="match status" value="1"/>
</dbReference>
<reference evidence="10 11" key="1">
    <citation type="submission" date="2017-03" db="EMBL/GenBank/DDBJ databases">
        <title>WGS assembly of Porphyra umbilicalis.</title>
        <authorList>
            <person name="Brawley S.H."/>
            <person name="Blouin N.A."/>
            <person name="Ficko-Blean E."/>
            <person name="Wheeler G.L."/>
            <person name="Lohr M."/>
            <person name="Goodson H.V."/>
            <person name="Jenkins J.W."/>
            <person name="Blaby-Haas C.E."/>
            <person name="Helliwell K.E."/>
            <person name="Chan C."/>
            <person name="Marriage T."/>
            <person name="Bhattacharya D."/>
            <person name="Klein A.S."/>
            <person name="Badis Y."/>
            <person name="Brodie J."/>
            <person name="Cao Y."/>
            <person name="Collen J."/>
            <person name="Dittami S.M."/>
            <person name="Gachon C.M."/>
            <person name="Green B.R."/>
            <person name="Karpowicz S."/>
            <person name="Kim J.W."/>
            <person name="Kudahl U."/>
            <person name="Lin S."/>
            <person name="Michel G."/>
            <person name="Mittag M."/>
            <person name="Olson B.J."/>
            <person name="Pangilinan J."/>
            <person name="Peng Y."/>
            <person name="Qiu H."/>
            <person name="Shu S."/>
            <person name="Singer J.T."/>
            <person name="Smith A.G."/>
            <person name="Sprecher B.N."/>
            <person name="Wagner V."/>
            <person name="Wang W."/>
            <person name="Wang Z.-Y."/>
            <person name="Yan J."/>
            <person name="Yarish C."/>
            <person name="Zoeuner-Riek S."/>
            <person name="Zhuang Y."/>
            <person name="Zou Y."/>
            <person name="Lindquist E.A."/>
            <person name="Grimwood J."/>
            <person name="Barry K."/>
            <person name="Rokhsar D.S."/>
            <person name="Schmutz J."/>
            <person name="Stiller J.W."/>
            <person name="Grossman A.R."/>
            <person name="Prochnik S.E."/>
        </authorList>
    </citation>
    <scope>NUCLEOTIDE SEQUENCE [LARGE SCALE GENOMIC DNA]</scope>
    <source>
        <strain evidence="10">4086291</strain>
    </source>
</reference>
<dbReference type="SMART" id="SM00175">
    <property type="entry name" value="RAB"/>
    <property type="match status" value="1"/>
</dbReference>
<evidence type="ECO:0000256" key="7">
    <source>
        <dbReference type="ARBA" id="ARBA00023288"/>
    </source>
</evidence>
<sequence>MNSYDEQFKVLLCGDSGVGKSSILLRFTDDVFDDVAPTIGVDFKVKALEVDGRRVKITAWDTAGQERFRTLTSAYYRGAHGVVLVYDVSKRETFDNLASVWLPEVNQYSTRPEVIKMIVGNKLDLANREVSSADGDALARRNGCLFIESSARTAAGVRQCFEELVRKVLDTPQLCASSSASGGGATDSPGLTTLGSSDRPATSDCSC</sequence>
<evidence type="ECO:0000256" key="3">
    <source>
        <dbReference type="ARBA" id="ARBA00022481"/>
    </source>
</evidence>
<dbReference type="Pfam" id="PF00071">
    <property type="entry name" value="Ras"/>
    <property type="match status" value="1"/>
</dbReference>
<evidence type="ECO:0000256" key="5">
    <source>
        <dbReference type="ARBA" id="ARBA00022927"/>
    </source>
</evidence>
<dbReference type="NCBIfam" id="TIGR00231">
    <property type="entry name" value="small_GTP"/>
    <property type="match status" value="1"/>
</dbReference>
<evidence type="ECO:0000256" key="6">
    <source>
        <dbReference type="ARBA" id="ARBA00023134"/>
    </source>
</evidence>
<keyword evidence="7" id="KW-0449">Lipoprotein</keyword>
<dbReference type="SMART" id="SM00173">
    <property type="entry name" value="RAS"/>
    <property type="match status" value="1"/>
</dbReference>
<comment type="similarity">
    <text evidence="1">Belongs to the small GTPase superfamily. Rab family.</text>
</comment>
<dbReference type="FunFam" id="3.40.50.300:FF:001312">
    <property type="entry name" value="Ras-related protein Rab-18"/>
    <property type="match status" value="1"/>
</dbReference>
<dbReference type="OrthoDB" id="9989112at2759"/>
<dbReference type="SMART" id="SM00177">
    <property type="entry name" value="ARF"/>
    <property type="match status" value="1"/>
</dbReference>
<evidence type="ECO:0000256" key="2">
    <source>
        <dbReference type="ARBA" id="ARBA00022448"/>
    </source>
</evidence>
<dbReference type="SMART" id="SM00174">
    <property type="entry name" value="RHO"/>
    <property type="match status" value="1"/>
</dbReference>
<dbReference type="InterPro" id="IPR005225">
    <property type="entry name" value="Small_GTP-bd"/>
</dbReference>
<evidence type="ECO:0000256" key="1">
    <source>
        <dbReference type="ARBA" id="ARBA00006270"/>
    </source>
</evidence>
<keyword evidence="2" id="KW-0813">Transport</keyword>
<dbReference type="PROSITE" id="PS51421">
    <property type="entry name" value="RAS"/>
    <property type="match status" value="1"/>
</dbReference>
<dbReference type="EMBL" id="KV918904">
    <property type="protein sequence ID" value="OSX75421.1"/>
    <property type="molecule type" value="Genomic_DNA"/>
</dbReference>
<organism evidence="10 11">
    <name type="scientific">Porphyra umbilicalis</name>
    <name type="common">Purple laver</name>
    <name type="synonym">Red alga</name>
    <dbReference type="NCBI Taxonomy" id="2786"/>
    <lineage>
        <taxon>Eukaryota</taxon>
        <taxon>Rhodophyta</taxon>
        <taxon>Bangiophyceae</taxon>
        <taxon>Bangiales</taxon>
        <taxon>Bangiaceae</taxon>
        <taxon>Porphyra</taxon>
    </lineage>
</organism>
<dbReference type="PROSITE" id="PS51419">
    <property type="entry name" value="RAB"/>
    <property type="match status" value="1"/>
</dbReference>
<keyword evidence="3" id="KW-0488">Methylation</keyword>
<dbReference type="AlphaFoldDB" id="A0A1X6P3G8"/>
<dbReference type="InterPro" id="IPR050227">
    <property type="entry name" value="Rab"/>
</dbReference>
<feature type="compositionally biased region" description="Polar residues" evidence="9">
    <location>
        <begin position="189"/>
        <end position="207"/>
    </location>
</feature>
<dbReference type="PRINTS" id="PR00449">
    <property type="entry name" value="RASTRNSFRMNG"/>
</dbReference>
<dbReference type="PANTHER" id="PTHR47977">
    <property type="entry name" value="RAS-RELATED PROTEIN RAB"/>
    <property type="match status" value="1"/>
</dbReference>
<accession>A0A1X6P3G8</accession>
<name>A0A1X6P3G8_PORUM</name>
<keyword evidence="11" id="KW-1185">Reference proteome</keyword>
<dbReference type="GO" id="GO:0005525">
    <property type="term" value="F:GTP binding"/>
    <property type="evidence" value="ECO:0007669"/>
    <property type="project" value="UniProtKB-KW"/>
</dbReference>
<keyword evidence="6" id="KW-0342">GTP-binding</keyword>
<dbReference type="Gene3D" id="3.40.50.300">
    <property type="entry name" value="P-loop containing nucleotide triphosphate hydrolases"/>
    <property type="match status" value="1"/>
</dbReference>
<dbReference type="GO" id="GO:0015031">
    <property type="term" value="P:protein transport"/>
    <property type="evidence" value="ECO:0007669"/>
    <property type="project" value="UniProtKB-KW"/>
</dbReference>
<dbReference type="InterPro" id="IPR027417">
    <property type="entry name" value="P-loop_NTPase"/>
</dbReference>
<gene>
    <name evidence="10" type="ORF">BU14_0237s0014</name>
</gene>
<dbReference type="CDD" id="cd01863">
    <property type="entry name" value="Rab18"/>
    <property type="match status" value="1"/>
</dbReference>
<dbReference type="GO" id="GO:0003924">
    <property type="term" value="F:GTPase activity"/>
    <property type="evidence" value="ECO:0007669"/>
    <property type="project" value="InterPro"/>
</dbReference>
<feature type="region of interest" description="Disordered" evidence="9">
    <location>
        <begin position="178"/>
        <end position="207"/>
    </location>
</feature>
<dbReference type="SUPFAM" id="SSF52540">
    <property type="entry name" value="P-loop containing nucleoside triphosphate hydrolases"/>
    <property type="match status" value="1"/>
</dbReference>